<gene>
    <name evidence="7" type="ORF">Amac_074430</name>
</gene>
<dbReference type="PROSITE" id="PS51077">
    <property type="entry name" value="HTH_ICLR"/>
    <property type="match status" value="1"/>
</dbReference>
<dbReference type="InterPro" id="IPR005471">
    <property type="entry name" value="Tscrpt_reg_IclR_N"/>
</dbReference>
<dbReference type="PANTHER" id="PTHR30136:SF24">
    <property type="entry name" value="HTH-TYPE TRANSCRIPTIONAL REPRESSOR ALLR"/>
    <property type="match status" value="1"/>
</dbReference>
<dbReference type="SUPFAM" id="SSF46785">
    <property type="entry name" value="Winged helix' DNA-binding domain"/>
    <property type="match status" value="1"/>
</dbReference>
<evidence type="ECO:0000313" key="7">
    <source>
        <dbReference type="EMBL" id="GES13846.1"/>
    </source>
</evidence>
<feature type="domain" description="HTH iclR-type" evidence="5">
    <location>
        <begin position="23"/>
        <end position="85"/>
    </location>
</feature>
<protein>
    <submittedName>
        <fullName evidence="7">IclR family transcriptional regulator</fullName>
    </submittedName>
</protein>
<dbReference type="PANTHER" id="PTHR30136">
    <property type="entry name" value="HELIX-TURN-HELIX TRANSCRIPTIONAL REGULATOR, ICLR FAMILY"/>
    <property type="match status" value="1"/>
</dbReference>
<dbReference type="Pfam" id="PF01614">
    <property type="entry name" value="IclR_C"/>
    <property type="match status" value="1"/>
</dbReference>
<dbReference type="SUPFAM" id="SSF55781">
    <property type="entry name" value="GAF domain-like"/>
    <property type="match status" value="1"/>
</dbReference>
<dbReference type="Pfam" id="PF09339">
    <property type="entry name" value="HTH_IclR"/>
    <property type="match status" value="1"/>
</dbReference>
<dbReference type="PROSITE" id="PS51078">
    <property type="entry name" value="ICLR_ED"/>
    <property type="match status" value="1"/>
</dbReference>
<dbReference type="InterPro" id="IPR014757">
    <property type="entry name" value="Tscrpt_reg_IclR_C"/>
</dbReference>
<dbReference type="InterPro" id="IPR050707">
    <property type="entry name" value="HTH_MetabolicPath_Reg"/>
</dbReference>
<keyword evidence="2" id="KW-0238">DNA-binding</keyword>
<proteinExistence type="predicted"/>
<organism evidence="7 8">
    <name type="scientific">Acrocarpospora macrocephala</name>
    <dbReference type="NCBI Taxonomy" id="150177"/>
    <lineage>
        <taxon>Bacteria</taxon>
        <taxon>Bacillati</taxon>
        <taxon>Actinomycetota</taxon>
        <taxon>Actinomycetes</taxon>
        <taxon>Streptosporangiales</taxon>
        <taxon>Streptosporangiaceae</taxon>
        <taxon>Acrocarpospora</taxon>
    </lineage>
</organism>
<dbReference type="Proteomes" id="UP000331127">
    <property type="component" value="Unassembled WGS sequence"/>
</dbReference>
<name>A0A5M3WZK5_9ACTN</name>
<feature type="region of interest" description="Disordered" evidence="4">
    <location>
        <begin position="1"/>
        <end position="21"/>
    </location>
</feature>
<feature type="domain" description="IclR-ED" evidence="6">
    <location>
        <begin position="86"/>
        <end position="269"/>
    </location>
</feature>
<accession>A0A5M3WZK5</accession>
<keyword evidence="3" id="KW-0804">Transcription</keyword>
<dbReference type="InterPro" id="IPR036388">
    <property type="entry name" value="WH-like_DNA-bd_sf"/>
</dbReference>
<sequence>MTISTEKAPMDPNDLAEEQGPSRSGIARALSVMDAVARSPRPPGVSMLARETGLSKAVAHRILRELVVGGFLRFDEDTKVYQLGPLALKIGLAAMREFDVAAVAHRHLVALTERTGETSTLSLRQGWSRVYVDQVLSTHEIRMSVALGTSHPLHAGSSSKAILAALPDGEVADYVAHHRLDSVTDATITSADTLREEIDRIRRLGYAASSGERQSGAASVAAAVYGATGQVVGSVSLCGHQDMFTRSRRDALAAQIVAAAAVISSELGYRPAAGAPGDVA</sequence>
<dbReference type="InterPro" id="IPR029016">
    <property type="entry name" value="GAF-like_dom_sf"/>
</dbReference>
<dbReference type="GO" id="GO:0045892">
    <property type="term" value="P:negative regulation of DNA-templated transcription"/>
    <property type="evidence" value="ECO:0007669"/>
    <property type="project" value="TreeGrafter"/>
</dbReference>
<reference evidence="7 8" key="1">
    <citation type="submission" date="2019-10" db="EMBL/GenBank/DDBJ databases">
        <title>Whole genome shotgun sequence of Acrocarpospora macrocephala NBRC 16266.</title>
        <authorList>
            <person name="Ichikawa N."/>
            <person name="Kimura A."/>
            <person name="Kitahashi Y."/>
            <person name="Komaki H."/>
            <person name="Oguchi A."/>
        </authorList>
    </citation>
    <scope>NUCLEOTIDE SEQUENCE [LARGE SCALE GENOMIC DNA]</scope>
    <source>
        <strain evidence="7 8">NBRC 16266</strain>
    </source>
</reference>
<dbReference type="EMBL" id="BLAE01000051">
    <property type="protein sequence ID" value="GES13846.1"/>
    <property type="molecule type" value="Genomic_DNA"/>
</dbReference>
<evidence type="ECO:0000256" key="4">
    <source>
        <dbReference type="SAM" id="MobiDB-lite"/>
    </source>
</evidence>
<dbReference type="RefSeq" id="WP_218041513.1">
    <property type="nucleotide sequence ID" value="NZ_BAAAHL010000059.1"/>
</dbReference>
<evidence type="ECO:0000256" key="1">
    <source>
        <dbReference type="ARBA" id="ARBA00023015"/>
    </source>
</evidence>
<evidence type="ECO:0000259" key="6">
    <source>
        <dbReference type="PROSITE" id="PS51078"/>
    </source>
</evidence>
<keyword evidence="8" id="KW-1185">Reference proteome</keyword>
<dbReference type="Gene3D" id="3.30.450.40">
    <property type="match status" value="1"/>
</dbReference>
<dbReference type="AlphaFoldDB" id="A0A5M3WZK5"/>
<dbReference type="Gene3D" id="1.10.10.10">
    <property type="entry name" value="Winged helix-like DNA-binding domain superfamily/Winged helix DNA-binding domain"/>
    <property type="match status" value="1"/>
</dbReference>
<evidence type="ECO:0000256" key="2">
    <source>
        <dbReference type="ARBA" id="ARBA00023125"/>
    </source>
</evidence>
<dbReference type="GO" id="GO:0003677">
    <property type="term" value="F:DNA binding"/>
    <property type="evidence" value="ECO:0007669"/>
    <property type="project" value="UniProtKB-KW"/>
</dbReference>
<evidence type="ECO:0000259" key="5">
    <source>
        <dbReference type="PROSITE" id="PS51077"/>
    </source>
</evidence>
<keyword evidence="1" id="KW-0805">Transcription regulation</keyword>
<evidence type="ECO:0000313" key="8">
    <source>
        <dbReference type="Proteomes" id="UP000331127"/>
    </source>
</evidence>
<dbReference type="InterPro" id="IPR036390">
    <property type="entry name" value="WH_DNA-bd_sf"/>
</dbReference>
<dbReference type="SMART" id="SM00346">
    <property type="entry name" value="HTH_ICLR"/>
    <property type="match status" value="1"/>
</dbReference>
<dbReference type="GO" id="GO:0003700">
    <property type="term" value="F:DNA-binding transcription factor activity"/>
    <property type="evidence" value="ECO:0007669"/>
    <property type="project" value="TreeGrafter"/>
</dbReference>
<evidence type="ECO:0000256" key="3">
    <source>
        <dbReference type="ARBA" id="ARBA00023163"/>
    </source>
</evidence>
<comment type="caution">
    <text evidence="7">The sequence shown here is derived from an EMBL/GenBank/DDBJ whole genome shotgun (WGS) entry which is preliminary data.</text>
</comment>